<dbReference type="AlphaFoldDB" id="A0A1Q9DDE2"/>
<dbReference type="Proteomes" id="UP000186817">
    <property type="component" value="Unassembled WGS sequence"/>
</dbReference>
<evidence type="ECO:0000256" key="3">
    <source>
        <dbReference type="SAM" id="MobiDB-lite"/>
    </source>
</evidence>
<feature type="non-terminal residue" evidence="5">
    <location>
        <position position="654"/>
    </location>
</feature>
<dbReference type="SUPFAM" id="SSF56300">
    <property type="entry name" value="Metallo-dependent phosphatases"/>
    <property type="match status" value="1"/>
</dbReference>
<dbReference type="InterPro" id="IPR051558">
    <property type="entry name" value="Metallophosphoesterase_PAP"/>
</dbReference>
<keyword evidence="2" id="KW-0378">Hydrolase</keyword>
<comment type="caution">
    <text evidence="5">The sequence shown here is derived from an EMBL/GenBank/DDBJ whole genome shotgun (WGS) entry which is preliminary data.</text>
</comment>
<dbReference type="PANTHER" id="PTHR10161:SF14">
    <property type="entry name" value="TARTRATE-RESISTANT ACID PHOSPHATASE TYPE 5"/>
    <property type="match status" value="1"/>
</dbReference>
<dbReference type="InterPro" id="IPR004843">
    <property type="entry name" value="Calcineurin-like_PHP"/>
</dbReference>
<dbReference type="InterPro" id="IPR029052">
    <property type="entry name" value="Metallo-depent_PP-like"/>
</dbReference>
<evidence type="ECO:0000313" key="5">
    <source>
        <dbReference type="EMBL" id="OLP93172.1"/>
    </source>
</evidence>
<accession>A0A1Q9DDE2</accession>
<proteinExistence type="predicted"/>
<gene>
    <name evidence="5" type="primary">PAP4</name>
    <name evidence="5" type="ORF">AK812_SmicGene24935</name>
</gene>
<reference evidence="5 6" key="1">
    <citation type="submission" date="2016-02" db="EMBL/GenBank/DDBJ databases">
        <title>Genome analysis of coral dinoflagellate symbionts highlights evolutionary adaptations to a symbiotic lifestyle.</title>
        <authorList>
            <person name="Aranda M."/>
            <person name="Li Y."/>
            <person name="Liew Y.J."/>
            <person name="Baumgarten S."/>
            <person name="Simakov O."/>
            <person name="Wilson M."/>
            <person name="Piel J."/>
            <person name="Ashoor H."/>
            <person name="Bougouffa S."/>
            <person name="Bajic V.B."/>
            <person name="Ryu T."/>
            <person name="Ravasi T."/>
            <person name="Bayer T."/>
            <person name="Micklem G."/>
            <person name="Kim H."/>
            <person name="Bhak J."/>
            <person name="Lajeunesse T.C."/>
            <person name="Voolstra C.R."/>
        </authorList>
    </citation>
    <scope>NUCLEOTIDE SEQUENCE [LARGE SCALE GENOMIC DNA]</scope>
    <source>
        <strain evidence="5 6">CCMP2467</strain>
    </source>
</reference>
<protein>
    <submittedName>
        <fullName evidence="5">Purple acid phosphatase 4</fullName>
    </submittedName>
</protein>
<feature type="compositionally biased region" description="Basic and acidic residues" evidence="3">
    <location>
        <begin position="636"/>
        <end position="647"/>
    </location>
</feature>
<evidence type="ECO:0000256" key="2">
    <source>
        <dbReference type="ARBA" id="ARBA00022801"/>
    </source>
</evidence>
<evidence type="ECO:0000259" key="4">
    <source>
        <dbReference type="Pfam" id="PF00149"/>
    </source>
</evidence>
<evidence type="ECO:0000313" key="6">
    <source>
        <dbReference type="Proteomes" id="UP000186817"/>
    </source>
</evidence>
<keyword evidence="1" id="KW-0732">Signal</keyword>
<feature type="domain" description="Calcineurin-like phosphoesterase" evidence="4">
    <location>
        <begin position="194"/>
        <end position="430"/>
    </location>
</feature>
<dbReference type="PANTHER" id="PTHR10161">
    <property type="entry name" value="TARTRATE-RESISTANT ACID PHOSPHATASE TYPE 5"/>
    <property type="match status" value="1"/>
</dbReference>
<dbReference type="Gene3D" id="3.60.21.10">
    <property type="match status" value="1"/>
</dbReference>
<evidence type="ECO:0000256" key="1">
    <source>
        <dbReference type="ARBA" id="ARBA00022729"/>
    </source>
</evidence>
<dbReference type="OrthoDB" id="411211at2759"/>
<organism evidence="5 6">
    <name type="scientific">Symbiodinium microadriaticum</name>
    <name type="common">Dinoflagellate</name>
    <name type="synonym">Zooxanthella microadriatica</name>
    <dbReference type="NCBI Taxonomy" id="2951"/>
    <lineage>
        <taxon>Eukaryota</taxon>
        <taxon>Sar</taxon>
        <taxon>Alveolata</taxon>
        <taxon>Dinophyceae</taxon>
        <taxon>Suessiales</taxon>
        <taxon>Symbiodiniaceae</taxon>
        <taxon>Symbiodinium</taxon>
    </lineage>
</organism>
<dbReference type="EMBL" id="LSRX01000592">
    <property type="protein sequence ID" value="OLP93172.1"/>
    <property type="molecule type" value="Genomic_DNA"/>
</dbReference>
<sequence>MTRSEAAAADLFRSHNLPSLHRLQRDAGYERKQVQLPCLLGGLFALALSLSGCNDPSTGDKSGPMETACDESTKRGQCSKCMCIGKAKKCSSAVGCVACKEPYAFLKLNDTNSSDTGSLHFGSCAFQCPDPSNVSWPVMPKNALDYNGKEWPAACFNGTEEQRYFIIGDWGGIVSGSGPPLTFKNRPTVIDPIDTHAQTYVADKMAEVAADLKPKFVLNVGDNFYPGGISSPGTCNAETDKTDPAGQIIFTNVFENVYKGPGLDGVEWWGVLGNHDYGGYHYNVHWDQNIFYTWNSPKSRWLTPALYWKRTAQFRNFSAEFFFVDTNKVDTYGNPDADPEHNICARSHNQPPQPLGCNGTSMTSPDTCWKFFDDLWKDQKEWLAKELQASTAEWQIIVTHYPPNFEPCRSTWESYLVEYGVDFYVSGHTHLQHTNTTFGETAFVISGGGGGITSEILPSKTGEDDGYGFMDVRIQHDAMYVTRYSHGGVDKKTIVRGVTKVNPRSPKAVSQVAKAEPEVAKALGGDSLDANMLGVAQKTRANELNELSHIAVVCRVLTRNVSCPNACGTSMSYLLSGRIEDTASIPAAEVTFDGSTSTVGGPGLRRADSQRSSPRPSLAKEVCMPTRVSIVGQHGEAPKIARAEKRPSQLGSPG</sequence>
<name>A0A1Q9DDE2_SYMMI</name>
<feature type="region of interest" description="Disordered" evidence="3">
    <location>
        <begin position="593"/>
        <end position="619"/>
    </location>
</feature>
<feature type="region of interest" description="Disordered" evidence="3">
    <location>
        <begin position="633"/>
        <end position="654"/>
    </location>
</feature>
<dbReference type="Pfam" id="PF00149">
    <property type="entry name" value="Metallophos"/>
    <property type="match status" value="1"/>
</dbReference>
<keyword evidence="6" id="KW-1185">Reference proteome</keyword>
<dbReference type="GO" id="GO:0016787">
    <property type="term" value="F:hydrolase activity"/>
    <property type="evidence" value="ECO:0007669"/>
    <property type="project" value="UniProtKB-KW"/>
</dbReference>